<name>A0A7X0J0V2_9HYPH</name>
<dbReference type="InterPro" id="IPR044770">
    <property type="entry name" value="MFS_spinster-like"/>
</dbReference>
<dbReference type="EMBL" id="JACHBG010000036">
    <property type="protein sequence ID" value="MBB6489316.1"/>
    <property type="molecule type" value="Genomic_DNA"/>
</dbReference>
<feature type="transmembrane region" description="Helical" evidence="6">
    <location>
        <begin position="104"/>
        <end position="124"/>
    </location>
</feature>
<dbReference type="PANTHER" id="PTHR23505:SF79">
    <property type="entry name" value="PROTEIN SPINSTER"/>
    <property type="match status" value="1"/>
</dbReference>
<dbReference type="GO" id="GO:0022857">
    <property type="term" value="F:transmembrane transporter activity"/>
    <property type="evidence" value="ECO:0007669"/>
    <property type="project" value="InterPro"/>
</dbReference>
<accession>A0A7X0J0V2</accession>
<feature type="transmembrane region" description="Helical" evidence="6">
    <location>
        <begin position="397"/>
        <end position="419"/>
    </location>
</feature>
<feature type="domain" description="Major facilitator superfamily (MFS) profile" evidence="7">
    <location>
        <begin position="12"/>
        <end position="428"/>
    </location>
</feature>
<evidence type="ECO:0000259" key="7">
    <source>
        <dbReference type="PROSITE" id="PS50850"/>
    </source>
</evidence>
<dbReference type="Pfam" id="PF07690">
    <property type="entry name" value="MFS_1"/>
    <property type="match status" value="1"/>
</dbReference>
<dbReference type="InterPro" id="IPR036259">
    <property type="entry name" value="MFS_trans_sf"/>
</dbReference>
<feature type="transmembrane region" description="Helical" evidence="6">
    <location>
        <begin position="79"/>
        <end position="98"/>
    </location>
</feature>
<organism evidence="8 9">
    <name type="scientific">Rhizobium lusitanum</name>
    <dbReference type="NCBI Taxonomy" id="293958"/>
    <lineage>
        <taxon>Bacteria</taxon>
        <taxon>Pseudomonadati</taxon>
        <taxon>Pseudomonadota</taxon>
        <taxon>Alphaproteobacteria</taxon>
        <taxon>Hyphomicrobiales</taxon>
        <taxon>Rhizobiaceae</taxon>
        <taxon>Rhizobium/Agrobacterium group</taxon>
        <taxon>Rhizobium</taxon>
    </lineage>
</organism>
<reference evidence="8 9" key="1">
    <citation type="submission" date="2020-08" db="EMBL/GenBank/DDBJ databases">
        <title>Genomic Encyclopedia of Type Strains, Phase IV (KMG-V): Genome sequencing to study the core and pangenomes of soil and plant-associated prokaryotes.</title>
        <authorList>
            <person name="Whitman W."/>
        </authorList>
    </citation>
    <scope>NUCLEOTIDE SEQUENCE [LARGE SCALE GENOMIC DNA]</scope>
    <source>
        <strain evidence="8 9">SEMIA 4060</strain>
    </source>
</reference>
<proteinExistence type="predicted"/>
<feature type="transmembrane region" description="Helical" evidence="6">
    <location>
        <begin position="7"/>
        <end position="26"/>
    </location>
</feature>
<evidence type="ECO:0000313" key="9">
    <source>
        <dbReference type="Proteomes" id="UP000565576"/>
    </source>
</evidence>
<evidence type="ECO:0000256" key="2">
    <source>
        <dbReference type="ARBA" id="ARBA00022448"/>
    </source>
</evidence>
<evidence type="ECO:0000256" key="5">
    <source>
        <dbReference type="ARBA" id="ARBA00023136"/>
    </source>
</evidence>
<dbReference type="InterPro" id="IPR011701">
    <property type="entry name" value="MFS"/>
</dbReference>
<dbReference type="RefSeq" id="WP_246806527.1">
    <property type="nucleotide sequence ID" value="NZ_JACHBG010000036.1"/>
</dbReference>
<protein>
    <submittedName>
        <fullName evidence="8">MFS family permease</fullName>
    </submittedName>
</protein>
<dbReference type="PANTHER" id="PTHR23505">
    <property type="entry name" value="SPINSTER"/>
    <property type="match status" value="1"/>
</dbReference>
<dbReference type="AlphaFoldDB" id="A0A7X0J0V2"/>
<evidence type="ECO:0000313" key="8">
    <source>
        <dbReference type="EMBL" id="MBB6489316.1"/>
    </source>
</evidence>
<keyword evidence="4 6" id="KW-1133">Transmembrane helix</keyword>
<feature type="transmembrane region" description="Helical" evidence="6">
    <location>
        <begin position="366"/>
        <end position="391"/>
    </location>
</feature>
<dbReference type="Proteomes" id="UP000565576">
    <property type="component" value="Unassembled WGS sequence"/>
</dbReference>
<feature type="transmembrane region" description="Helical" evidence="6">
    <location>
        <begin position="231"/>
        <end position="249"/>
    </location>
</feature>
<keyword evidence="3 6" id="KW-0812">Transmembrane</keyword>
<feature type="transmembrane region" description="Helical" evidence="6">
    <location>
        <begin position="136"/>
        <end position="157"/>
    </location>
</feature>
<feature type="transmembrane region" description="Helical" evidence="6">
    <location>
        <begin position="301"/>
        <end position="320"/>
    </location>
</feature>
<gene>
    <name evidence="8" type="ORF">GGD46_006643</name>
</gene>
<evidence type="ECO:0000256" key="1">
    <source>
        <dbReference type="ARBA" id="ARBA00004141"/>
    </source>
</evidence>
<dbReference type="GO" id="GO:0016020">
    <property type="term" value="C:membrane"/>
    <property type="evidence" value="ECO:0007669"/>
    <property type="project" value="UniProtKB-SubCell"/>
</dbReference>
<sequence>MPSPKSMVPSYTLGVLTIAYILSYLDRQILGLLVEPLRQDLHLTDLQIGLLQGFTFAIVLAASGLPLGRWVDTGNRVRIAAIGIAFWSIMTAACGFAGSFEALLLCRAGVALGEAALAPAAYSLISDLFPMRRRGFAIGVFSSGAYIGAGLSLVLSATVLHQFLRAESLLQIPGIQHVWQIVFVVVGIPGIAVALWVASLREPQRQSGSAPSTIPGAPEIRAYYADNRVQFASLYLCLAFAAIEAYSYSAWVPSVLIRTFQMPPTDVGFVLGPLFIASSVSGLIFGATLGDSLVRRGIAAARPMLMCSGALAASLFTAALPFAPSLNAALTLISIATFLSTIIVANGPPALQDITPARMRGVTSAIGVMIVTLIGMGLGPTLVGFVSQTIIGDPKAIGIAVSIVSTIGLVSSSAVGLVASFHYRLGSDNGAPSAIKEQAVPGQ</sequence>
<evidence type="ECO:0000256" key="4">
    <source>
        <dbReference type="ARBA" id="ARBA00022989"/>
    </source>
</evidence>
<dbReference type="InterPro" id="IPR020846">
    <property type="entry name" value="MFS_dom"/>
</dbReference>
<feature type="transmembrane region" description="Helical" evidence="6">
    <location>
        <begin position="269"/>
        <end position="289"/>
    </location>
</feature>
<evidence type="ECO:0000256" key="6">
    <source>
        <dbReference type="SAM" id="Phobius"/>
    </source>
</evidence>
<dbReference type="Gene3D" id="1.20.1250.20">
    <property type="entry name" value="MFS general substrate transporter like domains"/>
    <property type="match status" value="2"/>
</dbReference>
<feature type="transmembrane region" description="Helical" evidence="6">
    <location>
        <begin position="46"/>
        <end position="67"/>
    </location>
</feature>
<comment type="subcellular location">
    <subcellularLocation>
        <location evidence="1">Membrane</location>
        <topology evidence="1">Multi-pass membrane protein</topology>
    </subcellularLocation>
</comment>
<feature type="transmembrane region" description="Helical" evidence="6">
    <location>
        <begin position="326"/>
        <end position="345"/>
    </location>
</feature>
<evidence type="ECO:0000256" key="3">
    <source>
        <dbReference type="ARBA" id="ARBA00022692"/>
    </source>
</evidence>
<dbReference type="SUPFAM" id="SSF103473">
    <property type="entry name" value="MFS general substrate transporter"/>
    <property type="match status" value="1"/>
</dbReference>
<keyword evidence="2" id="KW-0813">Transport</keyword>
<keyword evidence="5 6" id="KW-0472">Membrane</keyword>
<comment type="caution">
    <text evidence="8">The sequence shown here is derived from an EMBL/GenBank/DDBJ whole genome shotgun (WGS) entry which is preliminary data.</text>
</comment>
<dbReference type="PROSITE" id="PS50850">
    <property type="entry name" value="MFS"/>
    <property type="match status" value="1"/>
</dbReference>
<feature type="transmembrane region" description="Helical" evidence="6">
    <location>
        <begin position="177"/>
        <end position="198"/>
    </location>
</feature>